<keyword evidence="1" id="KW-0812">Transmembrane</keyword>
<evidence type="ECO:0000313" key="3">
    <source>
        <dbReference type="EMBL" id="MBW2962229.1"/>
    </source>
</evidence>
<comment type="caution">
    <text evidence="3">The sequence shown here is derived from an EMBL/GenBank/DDBJ whole genome shotgun (WGS) entry which is preliminary data.</text>
</comment>
<accession>A0ABS6W347</accession>
<keyword evidence="3" id="KW-0645">Protease</keyword>
<reference evidence="3 4" key="1">
    <citation type="submission" date="2021-07" db="EMBL/GenBank/DDBJ databases">
        <title>Mesonia aestuariivivens sp. nov., isolated from a tidal flat.</title>
        <authorList>
            <person name="Kim Y.-O."/>
            <person name="Yoon J.-H."/>
        </authorList>
    </citation>
    <scope>NUCLEOTIDE SEQUENCE [LARGE SCALE GENOMIC DNA]</scope>
    <source>
        <strain evidence="3 4">JHPTF-M18</strain>
    </source>
</reference>
<feature type="transmembrane region" description="Helical" evidence="1">
    <location>
        <begin position="115"/>
        <end position="134"/>
    </location>
</feature>
<sequence length="258" mass="29808">MINNQHLYKPRKDVIFMPAFMVLILWVLYWFEFKFGFNFNSFGIAPQTLKGLRGILFSPFIHGSAKHLYSNTIPLFLLSLALFYFYRKLAYKVLLWGIVISGLLTWLMGQEGSYHIGASGLIYVLASFLFFKGISSKHYRLMALSLIIVFIYGSLVWGVLPGVPGISWEGHLAGFLAGLLLAFSYKNVVIIEKPTYEWEKDNYEEKDDEFMRHFDEDGNFMPSSEMESKAEENHADSTMTEVEFTYIFNVEKDKTEDI</sequence>
<dbReference type="PANTHER" id="PTHR43731">
    <property type="entry name" value="RHOMBOID PROTEASE"/>
    <property type="match status" value="1"/>
</dbReference>
<feature type="transmembrane region" description="Helical" evidence="1">
    <location>
        <begin position="14"/>
        <end position="31"/>
    </location>
</feature>
<evidence type="ECO:0000259" key="2">
    <source>
        <dbReference type="Pfam" id="PF01694"/>
    </source>
</evidence>
<name>A0ABS6W347_9FLAO</name>
<keyword evidence="1" id="KW-0472">Membrane</keyword>
<keyword evidence="1" id="KW-1133">Transmembrane helix</keyword>
<keyword evidence="4" id="KW-1185">Reference proteome</keyword>
<dbReference type="InterPro" id="IPR050925">
    <property type="entry name" value="Rhomboid_protease_S54"/>
</dbReference>
<evidence type="ECO:0000313" key="4">
    <source>
        <dbReference type="Proteomes" id="UP000719267"/>
    </source>
</evidence>
<feature type="transmembrane region" description="Helical" evidence="1">
    <location>
        <begin position="166"/>
        <end position="185"/>
    </location>
</feature>
<dbReference type="RefSeq" id="WP_219040541.1">
    <property type="nucleotide sequence ID" value="NZ_JAHWDF010000010.1"/>
</dbReference>
<feature type="transmembrane region" description="Helical" evidence="1">
    <location>
        <begin position="68"/>
        <end position="86"/>
    </location>
</feature>
<organism evidence="3 4">
    <name type="scientific">Mesonia aestuariivivens</name>
    <dbReference type="NCBI Taxonomy" id="2796128"/>
    <lineage>
        <taxon>Bacteria</taxon>
        <taxon>Pseudomonadati</taxon>
        <taxon>Bacteroidota</taxon>
        <taxon>Flavobacteriia</taxon>
        <taxon>Flavobacteriales</taxon>
        <taxon>Flavobacteriaceae</taxon>
        <taxon>Mesonia</taxon>
    </lineage>
</organism>
<dbReference type="EMBL" id="JAHWDF010000010">
    <property type="protein sequence ID" value="MBW2962229.1"/>
    <property type="molecule type" value="Genomic_DNA"/>
</dbReference>
<proteinExistence type="predicted"/>
<gene>
    <name evidence="3" type="ORF">KW502_10495</name>
</gene>
<keyword evidence="3" id="KW-0378">Hydrolase</keyword>
<dbReference type="GO" id="GO:0006508">
    <property type="term" value="P:proteolysis"/>
    <property type="evidence" value="ECO:0007669"/>
    <property type="project" value="UniProtKB-KW"/>
</dbReference>
<feature type="transmembrane region" description="Helical" evidence="1">
    <location>
        <begin position="141"/>
        <end position="160"/>
    </location>
</feature>
<feature type="transmembrane region" description="Helical" evidence="1">
    <location>
        <begin position="93"/>
        <end position="109"/>
    </location>
</feature>
<dbReference type="InterPro" id="IPR022764">
    <property type="entry name" value="Peptidase_S54_rhomboid_dom"/>
</dbReference>
<feature type="domain" description="Peptidase S54 rhomboid" evidence="2">
    <location>
        <begin position="54"/>
        <end position="184"/>
    </location>
</feature>
<dbReference type="PANTHER" id="PTHR43731:SF9">
    <property type="entry name" value="SLR1461 PROTEIN"/>
    <property type="match status" value="1"/>
</dbReference>
<dbReference type="GO" id="GO:0008233">
    <property type="term" value="F:peptidase activity"/>
    <property type="evidence" value="ECO:0007669"/>
    <property type="project" value="UniProtKB-KW"/>
</dbReference>
<protein>
    <submittedName>
        <fullName evidence="3">Rhomboid family intramembrane serine protease</fullName>
    </submittedName>
</protein>
<dbReference type="Proteomes" id="UP000719267">
    <property type="component" value="Unassembled WGS sequence"/>
</dbReference>
<evidence type="ECO:0000256" key="1">
    <source>
        <dbReference type="SAM" id="Phobius"/>
    </source>
</evidence>
<dbReference type="Pfam" id="PF01694">
    <property type="entry name" value="Rhomboid"/>
    <property type="match status" value="1"/>
</dbReference>